<evidence type="ECO:0000313" key="2">
    <source>
        <dbReference type="Proteomes" id="UP000199323"/>
    </source>
</evidence>
<protein>
    <recommendedName>
        <fullName evidence="3">Uridine kinase</fullName>
    </recommendedName>
</protein>
<gene>
    <name evidence="1" type="ORF">SAMN05216251_104128</name>
</gene>
<dbReference type="SUPFAM" id="SSF52540">
    <property type="entry name" value="P-loop containing nucleoside triphosphate hydrolases"/>
    <property type="match status" value="1"/>
</dbReference>
<dbReference type="AlphaFoldDB" id="A0A1I2C4U6"/>
<accession>A0A1I2C4U6</accession>
<dbReference type="InterPro" id="IPR027417">
    <property type="entry name" value="P-loop_NTPase"/>
</dbReference>
<proteinExistence type="predicted"/>
<evidence type="ECO:0008006" key="3">
    <source>
        <dbReference type="Google" id="ProtNLM"/>
    </source>
</evidence>
<dbReference type="Gene3D" id="3.40.50.300">
    <property type="entry name" value="P-loop containing nucleotide triphosphate hydrolases"/>
    <property type="match status" value="1"/>
</dbReference>
<organism evidence="1 2">
    <name type="scientific">Actinacidiphila alni</name>
    <dbReference type="NCBI Taxonomy" id="380248"/>
    <lineage>
        <taxon>Bacteria</taxon>
        <taxon>Bacillati</taxon>
        <taxon>Actinomycetota</taxon>
        <taxon>Actinomycetes</taxon>
        <taxon>Kitasatosporales</taxon>
        <taxon>Streptomycetaceae</taxon>
        <taxon>Actinacidiphila</taxon>
    </lineage>
</organism>
<dbReference type="Proteomes" id="UP000199323">
    <property type="component" value="Unassembled WGS sequence"/>
</dbReference>
<evidence type="ECO:0000313" key="1">
    <source>
        <dbReference type="EMBL" id="SFE62813.1"/>
    </source>
</evidence>
<dbReference type="STRING" id="380248.SAMN05216251_104128"/>
<reference evidence="1 2" key="1">
    <citation type="submission" date="2016-10" db="EMBL/GenBank/DDBJ databases">
        <authorList>
            <person name="de Groot N.N."/>
        </authorList>
    </citation>
    <scope>NUCLEOTIDE SEQUENCE [LARGE SCALE GENOMIC DNA]</scope>
    <source>
        <strain evidence="1 2">CGMCC 4.3510</strain>
    </source>
</reference>
<name>A0A1I2C4U6_9ACTN</name>
<keyword evidence="2" id="KW-1185">Reference proteome</keyword>
<dbReference type="EMBL" id="FONG01000004">
    <property type="protein sequence ID" value="SFE62813.1"/>
    <property type="molecule type" value="Genomic_DNA"/>
</dbReference>
<sequence>MAGVQLTPITWTRLADGLAERIARTPGPWWRVAVDGADAARPGDLADAVAAALPALGHRALRVRAADFLRPASLRYEYGHEDADAYYQLWLDTGALRREVLDPLAPDGSGRVLPSLWDAEADRATRAAYVRLPPGGVLVLDGPLLLGQGLPFDLTVHLRLSPAALERRTPEADRWTLPAFDRYDREALPEQTADVLVRADDPRRPAWTG</sequence>